<gene>
    <name evidence="1" type="ORF">GH885_10875</name>
</gene>
<dbReference type="EMBL" id="WJEE01000021">
    <property type="protein sequence ID" value="MRI66834.1"/>
    <property type="molecule type" value="Genomic_DNA"/>
</dbReference>
<organism evidence="1 2">
    <name type="scientific">Gracilibacillus thailandensis</name>
    <dbReference type="NCBI Taxonomy" id="563735"/>
    <lineage>
        <taxon>Bacteria</taxon>
        <taxon>Bacillati</taxon>
        <taxon>Bacillota</taxon>
        <taxon>Bacilli</taxon>
        <taxon>Bacillales</taxon>
        <taxon>Bacillaceae</taxon>
        <taxon>Gracilibacillus</taxon>
    </lineage>
</organism>
<evidence type="ECO:0000313" key="2">
    <source>
        <dbReference type="Proteomes" id="UP000435187"/>
    </source>
</evidence>
<dbReference type="NCBIfam" id="TIGR04398">
    <property type="entry name" value="SLAP_DUP"/>
    <property type="match status" value="1"/>
</dbReference>
<dbReference type="Proteomes" id="UP000435187">
    <property type="component" value="Unassembled WGS sequence"/>
</dbReference>
<name>A0A6N7QZA6_9BACI</name>
<comment type="caution">
    <text evidence="1">The sequence shown here is derived from an EMBL/GenBank/DDBJ whole genome shotgun (WGS) entry which is preliminary data.</text>
</comment>
<dbReference type="AlphaFoldDB" id="A0A6N7QZA6"/>
<evidence type="ECO:0000313" key="1">
    <source>
        <dbReference type="EMBL" id="MRI66834.1"/>
    </source>
</evidence>
<dbReference type="RefSeq" id="WP_153835497.1">
    <property type="nucleotide sequence ID" value="NZ_JBHUMW010000036.1"/>
</dbReference>
<accession>A0A6N7QZA6</accession>
<reference evidence="1 2" key="1">
    <citation type="submission" date="2019-10" db="EMBL/GenBank/DDBJ databases">
        <title>Gracilibacillus salitolerans sp. nov., a moderate halophile isolated from a saline soil in northwest China.</title>
        <authorList>
            <person name="Gan L."/>
        </authorList>
    </citation>
    <scope>NUCLEOTIDE SEQUENCE [LARGE SCALE GENOMIC DNA]</scope>
    <source>
        <strain evidence="1 2">TP2-8</strain>
    </source>
</reference>
<sequence>MQQLHFEDAWNRTISNEDRLDIKKIFEQTKKDAEDGVTFVPVRTAVNHRNDLLITTLIHNFQSEETDLTNINIQLFQDNKRIASQYIEESRLCFPAKTSMPWTFIFPEMGDENKQNVPYSLKVGH</sequence>
<keyword evidence="2" id="KW-1185">Reference proteome</keyword>
<protein>
    <submittedName>
        <fullName evidence="1">SLAP domain-containing protein</fullName>
    </submittedName>
</protein>
<proteinExistence type="predicted"/>
<dbReference type="InterPro" id="IPR030910">
    <property type="entry name" value="SLAP_dom"/>
</dbReference>